<proteinExistence type="predicted"/>
<sequence>MAEGNREWKVPPAGYIPLTAEEIAKHPKYQPPTESPFRTAIVNVSGKEVEITYVPSWSVQSSFEEVLAEAGLQGRSDLALYAGEHQDEKIDDLTASFDDLVNLVPENKRSGPLQLTIK</sequence>
<gene>
    <name evidence="1" type="ORF">GPM918_LOCUS12954</name>
    <name evidence="2" type="ORF">SRO942_LOCUS12954</name>
</gene>
<keyword evidence="3" id="KW-1185">Reference proteome</keyword>
<accession>A0A814FS22</accession>
<dbReference type="EMBL" id="CAJOBC010002901">
    <property type="protein sequence ID" value="CAF3757326.1"/>
    <property type="molecule type" value="Genomic_DNA"/>
</dbReference>
<evidence type="ECO:0000313" key="2">
    <source>
        <dbReference type="EMBL" id="CAF3757326.1"/>
    </source>
</evidence>
<protein>
    <submittedName>
        <fullName evidence="1">Uncharacterized protein</fullName>
    </submittedName>
</protein>
<evidence type="ECO:0000313" key="3">
    <source>
        <dbReference type="Proteomes" id="UP000663829"/>
    </source>
</evidence>
<dbReference type="Proteomes" id="UP000681722">
    <property type="component" value="Unassembled WGS sequence"/>
</dbReference>
<dbReference type="EMBL" id="CAJNOQ010002901">
    <property type="protein sequence ID" value="CAF0985063.1"/>
    <property type="molecule type" value="Genomic_DNA"/>
</dbReference>
<reference evidence="1" key="1">
    <citation type="submission" date="2021-02" db="EMBL/GenBank/DDBJ databases">
        <authorList>
            <person name="Nowell W R."/>
        </authorList>
    </citation>
    <scope>NUCLEOTIDE SEQUENCE</scope>
</reference>
<dbReference type="AlphaFoldDB" id="A0A814FS22"/>
<name>A0A814FS22_9BILA</name>
<comment type="caution">
    <text evidence="1">The sequence shown here is derived from an EMBL/GenBank/DDBJ whole genome shotgun (WGS) entry which is preliminary data.</text>
</comment>
<organism evidence="1 3">
    <name type="scientific">Didymodactylos carnosus</name>
    <dbReference type="NCBI Taxonomy" id="1234261"/>
    <lineage>
        <taxon>Eukaryota</taxon>
        <taxon>Metazoa</taxon>
        <taxon>Spiralia</taxon>
        <taxon>Gnathifera</taxon>
        <taxon>Rotifera</taxon>
        <taxon>Eurotatoria</taxon>
        <taxon>Bdelloidea</taxon>
        <taxon>Philodinida</taxon>
        <taxon>Philodinidae</taxon>
        <taxon>Didymodactylos</taxon>
    </lineage>
</organism>
<dbReference type="Proteomes" id="UP000663829">
    <property type="component" value="Unassembled WGS sequence"/>
</dbReference>
<evidence type="ECO:0000313" key="1">
    <source>
        <dbReference type="EMBL" id="CAF0985063.1"/>
    </source>
</evidence>